<evidence type="ECO:0000256" key="4">
    <source>
        <dbReference type="ARBA" id="ARBA00073849"/>
    </source>
</evidence>
<dbReference type="Gene3D" id="3.20.20.60">
    <property type="entry name" value="Phosphoenolpyruvate-binding domains"/>
    <property type="match status" value="1"/>
</dbReference>
<dbReference type="Pfam" id="PF13714">
    <property type="entry name" value="PEP_mutase"/>
    <property type="match status" value="1"/>
</dbReference>
<dbReference type="PROSITE" id="PS00161">
    <property type="entry name" value="ISOCITRATE_LYASE"/>
    <property type="match status" value="1"/>
</dbReference>
<dbReference type="InterPro" id="IPR018523">
    <property type="entry name" value="Isocitrate_lyase_ph_CS"/>
</dbReference>
<dbReference type="CDD" id="cd00377">
    <property type="entry name" value="ICL_PEPM"/>
    <property type="match status" value="1"/>
</dbReference>
<dbReference type="EMBL" id="FOIM01000016">
    <property type="protein sequence ID" value="SET83769.1"/>
    <property type="molecule type" value="Genomic_DNA"/>
</dbReference>
<evidence type="ECO:0000256" key="2">
    <source>
        <dbReference type="ARBA" id="ARBA00051150"/>
    </source>
</evidence>
<organism evidence="5 6">
    <name type="scientific">Enterocloster lavalensis</name>
    <dbReference type="NCBI Taxonomy" id="460384"/>
    <lineage>
        <taxon>Bacteria</taxon>
        <taxon>Bacillati</taxon>
        <taxon>Bacillota</taxon>
        <taxon>Clostridia</taxon>
        <taxon>Lachnospirales</taxon>
        <taxon>Lachnospiraceae</taxon>
        <taxon>Enterocloster</taxon>
    </lineage>
</organism>
<dbReference type="InterPro" id="IPR015813">
    <property type="entry name" value="Pyrv/PenolPyrv_kinase-like_dom"/>
</dbReference>
<dbReference type="FunFam" id="3.20.20.60:FF:000009">
    <property type="entry name" value="2-methylisocitrate lyase"/>
    <property type="match status" value="1"/>
</dbReference>
<dbReference type="InterPro" id="IPR040442">
    <property type="entry name" value="Pyrv_kinase-like_dom_sf"/>
</dbReference>
<protein>
    <recommendedName>
        <fullName evidence="4">2-methylisocitrate lyase</fullName>
    </recommendedName>
</protein>
<name>A0A1I0HIQ5_9FIRM</name>
<evidence type="ECO:0000256" key="3">
    <source>
        <dbReference type="ARBA" id="ARBA00058526"/>
    </source>
</evidence>
<evidence type="ECO:0000313" key="6">
    <source>
        <dbReference type="Proteomes" id="UP000198508"/>
    </source>
</evidence>
<dbReference type="PANTHER" id="PTHR42905:SF5">
    <property type="entry name" value="CARBOXYVINYL-CARBOXYPHOSPHONATE PHOSPHORYLMUTASE, CHLOROPLASTIC"/>
    <property type="match status" value="1"/>
</dbReference>
<gene>
    <name evidence="5" type="ORF">SAMN05216313_11657</name>
</gene>
<keyword evidence="5" id="KW-0456">Lyase</keyword>
<dbReference type="RefSeq" id="WP_092365479.1">
    <property type="nucleotide sequence ID" value="NZ_CP176637.1"/>
</dbReference>
<dbReference type="GeneID" id="93277438"/>
<dbReference type="InterPro" id="IPR039556">
    <property type="entry name" value="ICL/PEPM"/>
</dbReference>
<dbReference type="SUPFAM" id="SSF51621">
    <property type="entry name" value="Phosphoenolpyruvate/pyruvate domain"/>
    <property type="match status" value="1"/>
</dbReference>
<comment type="function">
    <text evidence="3">Involved in the methylcitric acid cycle. Catalyzes the cleavage of 2-methylisocitrate to yield pyruvate and succinate.</text>
</comment>
<dbReference type="PANTHER" id="PTHR42905">
    <property type="entry name" value="PHOSPHOENOLPYRUVATE CARBOXYLASE"/>
    <property type="match status" value="1"/>
</dbReference>
<evidence type="ECO:0000256" key="1">
    <source>
        <dbReference type="ARBA" id="ARBA00009282"/>
    </source>
</evidence>
<evidence type="ECO:0000313" key="5">
    <source>
        <dbReference type="EMBL" id="SET83769.1"/>
    </source>
</evidence>
<dbReference type="Proteomes" id="UP000198508">
    <property type="component" value="Unassembled WGS sequence"/>
</dbReference>
<keyword evidence="6" id="KW-1185">Reference proteome</keyword>
<dbReference type="STRING" id="460384.SAMN05216313_11657"/>
<comment type="catalytic activity">
    <reaction evidence="2">
        <text>3-hydroxybutane-1,2,3-tricarboxylate = pyruvate + succinate</text>
        <dbReference type="Rhea" id="RHEA:57504"/>
        <dbReference type="ChEBI" id="CHEBI:15361"/>
        <dbReference type="ChEBI" id="CHEBI:30031"/>
        <dbReference type="ChEBI" id="CHEBI:141790"/>
    </reaction>
</comment>
<reference evidence="6" key="1">
    <citation type="submission" date="2016-10" db="EMBL/GenBank/DDBJ databases">
        <authorList>
            <person name="Varghese N."/>
            <person name="Submissions S."/>
        </authorList>
    </citation>
    <scope>NUCLEOTIDE SEQUENCE [LARGE SCALE GENOMIC DNA]</scope>
    <source>
        <strain evidence="6">NLAE-zl-G277</strain>
    </source>
</reference>
<dbReference type="AlphaFoldDB" id="A0A1I0HIQ5"/>
<sequence length="288" mass="31416">MTAARKLRELLKGNETLIAPGAYDAWTARLIAESGFPVVYMTGYGVSASVLGKPDIGLITLAEMADMARNIVDASGDTPVIADADNGYGGLMNVMRTVALYEQAGVAAIQLEDQVTPKRCGHMEGKEVISKEEMVAKIKAAVAARKDPDFCILARTDARAVNGFEDALDRALAYEKAGADIIFFEAPRSVEEMRTVGKTLSVPLLANMVEHGKTPLLPAQELFEIGYRIAIYPVSALYIATKAVKEFLGRLARDKTSETSLEQMVDFPTFNNMIHLHEIRALEQSFLE</sequence>
<dbReference type="GO" id="GO:0046421">
    <property type="term" value="F:methylisocitrate lyase activity"/>
    <property type="evidence" value="ECO:0007669"/>
    <property type="project" value="UniProtKB-ARBA"/>
</dbReference>
<proteinExistence type="inferred from homology"/>
<comment type="similarity">
    <text evidence="1">Belongs to the isocitrate lyase/PEP mutase superfamily. Methylisocitrate lyase family.</text>
</comment>
<accession>A0A1I0HIQ5</accession>